<evidence type="ECO:0000256" key="1">
    <source>
        <dbReference type="SAM" id="Phobius"/>
    </source>
</evidence>
<organism evidence="2 3">
    <name type="scientific">Corynebacterium gerontici</name>
    <dbReference type="NCBI Taxonomy" id="2079234"/>
    <lineage>
        <taxon>Bacteria</taxon>
        <taxon>Bacillati</taxon>
        <taxon>Actinomycetota</taxon>
        <taxon>Actinomycetes</taxon>
        <taxon>Mycobacteriales</taxon>
        <taxon>Corynebacteriaceae</taxon>
        <taxon>Corynebacterium</taxon>
    </lineage>
</organism>
<dbReference type="EMBL" id="CP033897">
    <property type="protein sequence ID" value="AZA11990.1"/>
    <property type="molecule type" value="Genomic_DNA"/>
</dbReference>
<feature type="transmembrane region" description="Helical" evidence="1">
    <location>
        <begin position="43"/>
        <end position="65"/>
    </location>
</feature>
<keyword evidence="1" id="KW-0812">Transmembrane</keyword>
<evidence type="ECO:0000313" key="3">
    <source>
        <dbReference type="Proteomes" id="UP000271587"/>
    </source>
</evidence>
<gene>
    <name evidence="2" type="ORF">CGERO_08495</name>
</gene>
<protein>
    <submittedName>
        <fullName evidence="2">Uncharacterized protein</fullName>
    </submittedName>
</protein>
<evidence type="ECO:0000313" key="2">
    <source>
        <dbReference type="EMBL" id="AZA11990.1"/>
    </source>
</evidence>
<accession>A0A3G6J6B7</accession>
<dbReference type="Proteomes" id="UP000271587">
    <property type="component" value="Chromosome"/>
</dbReference>
<keyword evidence="1" id="KW-0472">Membrane</keyword>
<keyword evidence="1" id="KW-1133">Transmembrane helix</keyword>
<dbReference type="AlphaFoldDB" id="A0A3G6J6B7"/>
<dbReference type="KEGG" id="cgk:CGERO_08495"/>
<name>A0A3G6J6B7_9CORY</name>
<feature type="transmembrane region" description="Helical" evidence="1">
    <location>
        <begin position="16"/>
        <end position="37"/>
    </location>
</feature>
<dbReference type="RefSeq" id="WP_123935006.1">
    <property type="nucleotide sequence ID" value="NZ_CP033897.1"/>
</dbReference>
<proteinExistence type="predicted"/>
<sequence length="77" mass="8486">MEDSQEQPHRASGKRFLLTSALMLVTAAISVLFFSWLDAGDRLVYFNPISASALLSAIIFFVLGIKKLKLQEDQGIG</sequence>
<keyword evidence="3" id="KW-1185">Reference proteome</keyword>
<reference evidence="2 3" key="1">
    <citation type="submission" date="2018-11" db="EMBL/GenBank/DDBJ databases">
        <authorList>
            <person name="Kleinhagauer T."/>
            <person name="Glaeser S.P."/>
            <person name="Spergser J."/>
            <person name="Ruckert C."/>
            <person name="Kaempfer P."/>
            <person name="Busse H.-J."/>
        </authorList>
    </citation>
    <scope>NUCLEOTIDE SEQUENCE [LARGE SCALE GENOMIC DNA]</scope>
    <source>
        <strain evidence="2 3">W8</strain>
    </source>
</reference>